<protein>
    <recommendedName>
        <fullName evidence="2">VWFA domain-containing protein</fullName>
    </recommendedName>
</protein>
<dbReference type="InterPro" id="IPR001343">
    <property type="entry name" value="Hemolysn_Ca-bd"/>
</dbReference>
<dbReference type="SMART" id="SM00327">
    <property type="entry name" value="VWA"/>
    <property type="match status" value="1"/>
</dbReference>
<sequence>AAVNNDELDLKSLTVEVSVTDGVNDPASDADSLDVVRVNDAPEAENFTISPTGGTPVGVVFNSGDLAKDHISDEDDGDDAQLKIIITDLPDNGTLFYTYTDSDDKVQVREVTADDLNNTEFEADSITYQASEEISGSPFLLGVKDAPSDDTGPSTTDFYNWGEPVGTDGMVRQVTLANGDVITVSSNNGELAQYRGGNTAHIGHGIGDNDGSGIEHGEVITIDFSQNPVSDVKVGLDGLGGLFEAGDENAALITVHYADGSSETIEYQKPADSSGDTGVFQELEIPGNGKQIVSLDFSTKSEGNWELRYVEGTPASDEFKYKAVDPDGLESEEATVSIDSSQLDLEPVVPPTKVDLGTSNEDEVVALDLELLLSGSYDPEGNELKISDLTVDAAFGAVEMVKDSNGHVISAHFIPKDHLSIDEVVFDYKVTDGVNSSDAQATLEVAPVADGVHVSAELSTLSTNPVQSILDLVNKELTGRTPVSLNESTDNSDYIVATDSNWVYGKGGNDIIEHGDGDTLLVLAGSGNDIVIGGASNTDYLKGEDDNDILIGGIGSSSVTLHGDSGNDILISQDATIASTSYFGGSGTDTAYLQGSISDYTFTTDGSPDFMLTHSSSNGRHEFYSIENVYFDNGHYQVIDGDLVKVSDLFELNIDVDLIDIDGSEVFTDIIISGLPDGGSLSVGTELADGTWSIPKEQLDLYGKLTVTVEAPVSSNGIKLTVTAGSQEIDENGQSVGDAKYNETDVGFVATPANPNGDNTVEGGRGDDVLLGDTGGVVVSVQPGLDYNIALVIDTSGSMDYFIKDVDGKYIQNDDDSYMRRIDMVKESLTSLVEDLADHDGTINIKLIDFHSDIDLAPQFLNLNSKNLPDLIAKIDSLYADGGTDYKPALEEANSWFNSDELSNNAENLTFFLTDGEPHPSTVEGSLTTFNQLSSNSKVMAIGIGGDISDNLLKFFDNTDITNLEVVEELTTSETVTEYNYGIFGSQISSSWQGDVYTTGRKLILSDEYNNGIPVTYRSSSISVDAGENVNFEFSINGQESMSWSLHNNTGKVVDSGYGKGTITTEMVQQGNYFIEFSFDSTKNHGSWSSVDYIQQNNLTLAPAGQVEIVDSPDDLHAALQGGKVISELADMGNDIVTGNEGNDILFGDSINTDELPWGDDGNPERPEGLIDGSGMSALETFLKLENGVEPNSVEIYEYIKAHHDIFNVAGDTRGGDDTLMGGAGNDVLYGQGGNDVLVGGSGDDLLYGGQGHDTYAWAAGDTGTDTIFGFNVNEDKLNLSDLLKDATNDTIDNFITITTSDEITQTTINIDVDNNGEIDQKIVLDGIDSSTLESKIGIITNGLLTHDGQNLVLHPTEASHDISVFQSMHIDLPDDTQ</sequence>
<dbReference type="InterPro" id="IPR019960">
    <property type="entry name" value="T1SS_VCA0849"/>
</dbReference>
<feature type="non-terminal residue" evidence="3">
    <location>
        <position position="1"/>
    </location>
</feature>
<dbReference type="InterPro" id="IPR002035">
    <property type="entry name" value="VWF_A"/>
</dbReference>
<dbReference type="Pfam" id="PF00353">
    <property type="entry name" value="HemolysinCabind"/>
    <property type="match status" value="5"/>
</dbReference>
<evidence type="ECO:0000259" key="2">
    <source>
        <dbReference type="PROSITE" id="PS50234"/>
    </source>
</evidence>
<evidence type="ECO:0000313" key="4">
    <source>
        <dbReference type="Proteomes" id="UP000240904"/>
    </source>
</evidence>
<dbReference type="CDD" id="cd00198">
    <property type="entry name" value="vWFA"/>
    <property type="match status" value="1"/>
</dbReference>
<organism evidence="3 4">
    <name type="scientific">Photobacterium lipolyticum</name>
    <dbReference type="NCBI Taxonomy" id="266810"/>
    <lineage>
        <taxon>Bacteria</taxon>
        <taxon>Pseudomonadati</taxon>
        <taxon>Pseudomonadota</taxon>
        <taxon>Gammaproteobacteria</taxon>
        <taxon>Vibrionales</taxon>
        <taxon>Vibrionaceae</taxon>
        <taxon>Photobacterium</taxon>
    </lineage>
</organism>
<reference evidence="3 4" key="1">
    <citation type="submission" date="2018-03" db="EMBL/GenBank/DDBJ databases">
        <title>Whole genome sequencing of Histamine producing bacteria.</title>
        <authorList>
            <person name="Butler K."/>
        </authorList>
    </citation>
    <scope>NUCLEOTIDE SEQUENCE [LARGE SCALE GENOMIC DNA]</scope>
    <source>
        <strain evidence="3 4">DSM 16190</strain>
    </source>
</reference>
<evidence type="ECO:0000256" key="1">
    <source>
        <dbReference type="ARBA" id="ARBA00022837"/>
    </source>
</evidence>
<dbReference type="GO" id="GO:0005509">
    <property type="term" value="F:calcium ion binding"/>
    <property type="evidence" value="ECO:0007669"/>
    <property type="project" value="InterPro"/>
</dbReference>
<dbReference type="Proteomes" id="UP000240904">
    <property type="component" value="Unassembled WGS sequence"/>
</dbReference>
<dbReference type="InterPro" id="IPR041690">
    <property type="entry name" value="Cadherin_5"/>
</dbReference>
<name>A0A2T3MW02_9GAMM</name>
<keyword evidence="4" id="KW-1185">Reference proteome</keyword>
<dbReference type="PRINTS" id="PR00313">
    <property type="entry name" value="CABNDNGRPT"/>
</dbReference>
<comment type="caution">
    <text evidence="3">The sequence shown here is derived from an EMBL/GenBank/DDBJ whole genome shotgun (WGS) entry which is preliminary data.</text>
</comment>
<feature type="domain" description="VWFA" evidence="2">
    <location>
        <begin position="788"/>
        <end position="988"/>
    </location>
</feature>
<dbReference type="InterPro" id="IPR018511">
    <property type="entry name" value="Hemolysin-typ_Ca-bd_CS"/>
</dbReference>
<dbReference type="Gene3D" id="3.40.50.410">
    <property type="entry name" value="von Willebrand factor, type A domain"/>
    <property type="match status" value="1"/>
</dbReference>
<gene>
    <name evidence="3" type="ORF">C9I89_14230</name>
</gene>
<proteinExistence type="predicted"/>
<dbReference type="SUPFAM" id="SSF53300">
    <property type="entry name" value="vWA-like"/>
    <property type="match status" value="1"/>
</dbReference>
<dbReference type="Pfam" id="PF00092">
    <property type="entry name" value="VWA"/>
    <property type="match status" value="1"/>
</dbReference>
<dbReference type="SUPFAM" id="SSF51120">
    <property type="entry name" value="beta-Roll"/>
    <property type="match status" value="2"/>
</dbReference>
<dbReference type="Gene3D" id="2.150.10.10">
    <property type="entry name" value="Serralysin-like metalloprotease, C-terminal"/>
    <property type="match status" value="2"/>
</dbReference>
<dbReference type="Pfam" id="PF17892">
    <property type="entry name" value="Cadherin_5"/>
    <property type="match status" value="1"/>
</dbReference>
<dbReference type="InterPro" id="IPR036465">
    <property type="entry name" value="vWFA_dom_sf"/>
</dbReference>
<dbReference type="InterPro" id="IPR011049">
    <property type="entry name" value="Serralysin-like_metalloprot_C"/>
</dbReference>
<keyword evidence="1" id="KW-0106">Calcium</keyword>
<dbReference type="NCBIfam" id="TIGR03661">
    <property type="entry name" value="T1SS_VCA0849"/>
    <property type="match status" value="1"/>
</dbReference>
<dbReference type="EMBL" id="PYMC01000010">
    <property type="protein sequence ID" value="PSW04137.1"/>
    <property type="molecule type" value="Genomic_DNA"/>
</dbReference>
<accession>A0A2T3MW02</accession>
<evidence type="ECO:0000313" key="3">
    <source>
        <dbReference type="EMBL" id="PSW04137.1"/>
    </source>
</evidence>
<dbReference type="PROSITE" id="PS50234">
    <property type="entry name" value="VWFA"/>
    <property type="match status" value="1"/>
</dbReference>
<dbReference type="PROSITE" id="PS00330">
    <property type="entry name" value="HEMOLYSIN_CALCIUM"/>
    <property type="match status" value="2"/>
</dbReference>